<sequence length="44" mass="4271">MPPHRAVAVTAIAAPGPSAVTVGRRRNGPVLHTGVGATGSARVG</sequence>
<proteinExistence type="predicted"/>
<evidence type="ECO:0000313" key="3">
    <source>
        <dbReference type="Proteomes" id="UP000196778"/>
    </source>
</evidence>
<gene>
    <name evidence="2" type="ORF">FM119_08095</name>
</gene>
<evidence type="ECO:0000313" key="2">
    <source>
        <dbReference type="EMBL" id="SJN32690.1"/>
    </source>
</evidence>
<evidence type="ECO:0000256" key="1">
    <source>
        <dbReference type="SAM" id="MobiDB-lite"/>
    </source>
</evidence>
<dbReference type="EMBL" id="FUKR01000046">
    <property type="protein sequence ID" value="SJN32690.1"/>
    <property type="molecule type" value="Genomic_DNA"/>
</dbReference>
<dbReference type="Proteomes" id="UP000196778">
    <property type="component" value="Unassembled WGS sequence"/>
</dbReference>
<organism evidence="2 3">
    <name type="scientific">Mycetocola reblochoni REB411</name>
    <dbReference type="NCBI Taxonomy" id="1255698"/>
    <lineage>
        <taxon>Bacteria</taxon>
        <taxon>Bacillati</taxon>
        <taxon>Actinomycetota</taxon>
        <taxon>Actinomycetes</taxon>
        <taxon>Micrococcales</taxon>
        <taxon>Microbacteriaceae</taxon>
        <taxon>Mycetocola</taxon>
    </lineage>
</organism>
<keyword evidence="3" id="KW-1185">Reference proteome</keyword>
<name>A0A1R4JKW2_9MICO</name>
<protein>
    <submittedName>
        <fullName evidence="2">Uncharacterized protein</fullName>
    </submittedName>
</protein>
<dbReference type="AlphaFoldDB" id="A0A1R4JKW2"/>
<feature type="region of interest" description="Disordered" evidence="1">
    <location>
        <begin position="23"/>
        <end position="44"/>
    </location>
</feature>
<accession>A0A1R4JKW2</accession>
<reference evidence="3" key="1">
    <citation type="submission" date="2017-02" db="EMBL/GenBank/DDBJ databases">
        <authorList>
            <person name="Dridi B."/>
        </authorList>
    </citation>
    <scope>NUCLEOTIDE SEQUENCE [LARGE SCALE GENOMIC DNA]</scope>
    <source>
        <strain evidence="3">EB411</strain>
    </source>
</reference>